<evidence type="ECO:0008006" key="3">
    <source>
        <dbReference type="Google" id="ProtNLM"/>
    </source>
</evidence>
<dbReference type="EMBL" id="AXZF01000067">
    <property type="protein sequence ID" value="ERT68308.1"/>
    <property type="molecule type" value="Genomic_DNA"/>
</dbReference>
<keyword evidence="2" id="KW-1185">Reference proteome</keyword>
<dbReference type="GO" id="GO:0003676">
    <property type="term" value="F:nucleic acid binding"/>
    <property type="evidence" value="ECO:0007669"/>
    <property type="project" value="InterPro"/>
</dbReference>
<dbReference type="InterPro" id="IPR002052">
    <property type="entry name" value="DNA_methylase_N6_adenine_CS"/>
</dbReference>
<organism evidence="1 2">
    <name type="scientific">Cetobacterium somerae ATCC BAA-474</name>
    <dbReference type="NCBI Taxonomy" id="1319815"/>
    <lineage>
        <taxon>Bacteria</taxon>
        <taxon>Fusobacteriati</taxon>
        <taxon>Fusobacteriota</taxon>
        <taxon>Fusobacteriia</taxon>
        <taxon>Fusobacteriales</taxon>
        <taxon>Fusobacteriaceae</taxon>
        <taxon>Cetobacterium</taxon>
    </lineage>
</organism>
<dbReference type="STRING" id="1319815.HMPREF0202_01696"/>
<sequence>MFDKNFYPTPYDVALKMIDGLNLRGMNILEPSAGKGDLLSVIKEKYTNIYCIEKNLELQSILREKEYTILGDDFLKYKPDHLFDLVLMNPPFDEGVKHFLKAWEISEEKTHIRCLLNAESIRNPCTKERKLMVDILNANGAEIEYLGDCFKDAERKTNVEVVLIKVQNRSKRKKFQFNFEEFGKEEINLEDLNINQLAKVDILQNLEDKYNAVKEIIGEYLTLKNKLEYFLDGILDKYVIESLLKNNSSIRAKRFVVKSYNTLVA</sequence>
<dbReference type="GO" id="GO:0032259">
    <property type="term" value="P:methylation"/>
    <property type="evidence" value="ECO:0007669"/>
    <property type="project" value="InterPro"/>
</dbReference>
<dbReference type="InterPro" id="IPR029063">
    <property type="entry name" value="SAM-dependent_MTases_sf"/>
</dbReference>
<proteinExistence type="predicted"/>
<dbReference type="AlphaFoldDB" id="U7VBZ5"/>
<comment type="caution">
    <text evidence="1">The sequence shown here is derived from an EMBL/GenBank/DDBJ whole genome shotgun (WGS) entry which is preliminary data.</text>
</comment>
<reference evidence="1 2" key="1">
    <citation type="submission" date="2013-08" db="EMBL/GenBank/DDBJ databases">
        <authorList>
            <person name="Weinstock G."/>
            <person name="Sodergren E."/>
            <person name="Wylie T."/>
            <person name="Fulton L."/>
            <person name="Fulton R."/>
            <person name="Fronick C."/>
            <person name="O'Laughlin M."/>
            <person name="Godfrey J."/>
            <person name="Miner T."/>
            <person name="Herter B."/>
            <person name="Appelbaum E."/>
            <person name="Cordes M."/>
            <person name="Lek S."/>
            <person name="Wollam A."/>
            <person name="Pepin K.H."/>
            <person name="Palsikar V.B."/>
            <person name="Mitreva M."/>
            <person name="Wilson R.K."/>
        </authorList>
    </citation>
    <scope>NUCLEOTIDE SEQUENCE [LARGE SCALE GENOMIC DNA]</scope>
    <source>
        <strain evidence="1 2">ATCC BAA-474</strain>
    </source>
</reference>
<evidence type="ECO:0000313" key="1">
    <source>
        <dbReference type="EMBL" id="ERT68308.1"/>
    </source>
</evidence>
<dbReference type="HOGENOM" id="CLU_1048428_0_0_0"/>
<dbReference type="RefSeq" id="WP_023051233.1">
    <property type="nucleotide sequence ID" value="NZ_CP173062.2"/>
</dbReference>
<dbReference type="eggNOG" id="COG0827">
    <property type="taxonomic scope" value="Bacteria"/>
</dbReference>
<gene>
    <name evidence="1" type="ORF">HMPREF0202_01696</name>
</gene>
<protein>
    <recommendedName>
        <fullName evidence="3">DUF4942 domain-containing protein</fullName>
    </recommendedName>
</protein>
<name>U7VBZ5_9FUSO</name>
<dbReference type="Proteomes" id="UP000017081">
    <property type="component" value="Unassembled WGS sequence"/>
</dbReference>
<accession>U7VBZ5</accession>
<evidence type="ECO:0000313" key="2">
    <source>
        <dbReference type="Proteomes" id="UP000017081"/>
    </source>
</evidence>
<dbReference type="GO" id="GO:0008168">
    <property type="term" value="F:methyltransferase activity"/>
    <property type="evidence" value="ECO:0007669"/>
    <property type="project" value="InterPro"/>
</dbReference>
<dbReference type="SUPFAM" id="SSF53335">
    <property type="entry name" value="S-adenosyl-L-methionine-dependent methyltransferases"/>
    <property type="match status" value="1"/>
</dbReference>
<dbReference type="Gene3D" id="3.40.50.150">
    <property type="entry name" value="Vaccinia Virus protein VP39"/>
    <property type="match status" value="1"/>
</dbReference>
<dbReference type="PROSITE" id="PS00092">
    <property type="entry name" value="N6_MTASE"/>
    <property type="match status" value="1"/>
</dbReference>